<gene>
    <name evidence="2" type="ORF">CUJ83_06970</name>
</gene>
<evidence type="ECO:0000256" key="1">
    <source>
        <dbReference type="SAM" id="Phobius"/>
    </source>
</evidence>
<keyword evidence="1" id="KW-0472">Membrane</keyword>
<keyword evidence="3" id="KW-1185">Reference proteome</keyword>
<dbReference type="Proteomes" id="UP001320159">
    <property type="component" value="Unassembled WGS sequence"/>
</dbReference>
<evidence type="ECO:0008006" key="4">
    <source>
        <dbReference type="Google" id="ProtNLM"/>
    </source>
</evidence>
<dbReference type="EMBL" id="PGCK01000005">
    <property type="protein sequence ID" value="MCD1294739.1"/>
    <property type="molecule type" value="Genomic_DNA"/>
</dbReference>
<sequence length="494" mass="54236">MIIRDDAVSEIFGYLILMGIVVLGISIILLSGAYVIPDSKETAQFNTVEQAFTVGDSRMSKARFSTSIFQETPFEFGDGTVFVNGTEDDSYIAIYGADQKLIHRCALGTVKYVGDNGEIAYQGGGVWVKYPNGGTIMRSPPDFNYNGVTLTLPITRIDGNTSIAVNGGGAVMLDASSPDGVITPIYPGIKGMNPVPQNYSINITIKSDYYSAWADYINERTSAIAVTDPSKKIVNVSLKTGIPLQNKLAIDGFTTEAMDTDDPTPIEVFILNLTGRNPGNCYTLTYCVPDIDGAEPDPQLYIIVTRLNGKIKDEAGVPVNENKNYGVIEFKYIDKANGIEEVFANCTEYQRQEFREDSLYIDMLNQSYVLNYHSTNPTVTWGTDQANFDTGLVIGYDDSSDIMPGGSKTLHDITQHYLWLMAKQYPDDGPDYDIAEKKISGLPGGPTGNNNFKFNPDESRVFIKYRSGQDIKYLYITEGVLKVGLSSKTGSMQS</sequence>
<reference evidence="2 3" key="1">
    <citation type="submission" date="2017-11" db="EMBL/GenBank/DDBJ databases">
        <title>Isolation and Characterization of Family Methanocellaceae Species from Potential Methane Hydrate Area Offshore Southwestern Taiwan.</title>
        <authorList>
            <person name="Zhang W.-L."/>
            <person name="Chen W.-C."/>
            <person name="Lai M.-C."/>
            <person name="Chen S.-C."/>
        </authorList>
    </citation>
    <scope>NUCLEOTIDE SEQUENCE [LARGE SCALE GENOMIC DNA]</scope>
    <source>
        <strain evidence="2 3">CWC-04</strain>
    </source>
</reference>
<evidence type="ECO:0000313" key="2">
    <source>
        <dbReference type="EMBL" id="MCD1294739.1"/>
    </source>
</evidence>
<organism evidence="2 3">
    <name type="scientific">Methanooceanicella nereidis</name>
    <dbReference type="NCBI Taxonomy" id="2052831"/>
    <lineage>
        <taxon>Archaea</taxon>
        <taxon>Methanobacteriati</taxon>
        <taxon>Methanobacteriota</taxon>
        <taxon>Stenosarchaea group</taxon>
        <taxon>Methanomicrobia</taxon>
        <taxon>Methanocellales</taxon>
        <taxon>Methanocellaceae</taxon>
        <taxon>Methanooceanicella</taxon>
    </lineage>
</organism>
<keyword evidence="1" id="KW-1133">Transmembrane helix</keyword>
<accession>A0AAP2RC08</accession>
<evidence type="ECO:0000313" key="3">
    <source>
        <dbReference type="Proteomes" id="UP001320159"/>
    </source>
</evidence>
<feature type="transmembrane region" description="Helical" evidence="1">
    <location>
        <begin position="12"/>
        <end position="36"/>
    </location>
</feature>
<name>A0AAP2RC08_9EURY</name>
<dbReference type="InterPro" id="IPR055713">
    <property type="entry name" value="DUF7289"/>
</dbReference>
<proteinExistence type="predicted"/>
<protein>
    <recommendedName>
        <fullName evidence="4">Archaeal Type IV pilin N-terminal domain-containing protein</fullName>
    </recommendedName>
</protein>
<dbReference type="Pfam" id="PF23960">
    <property type="entry name" value="DUF7289"/>
    <property type="match status" value="1"/>
</dbReference>
<dbReference type="AlphaFoldDB" id="A0AAP2RC08"/>
<keyword evidence="1" id="KW-0812">Transmembrane</keyword>
<comment type="caution">
    <text evidence="2">The sequence shown here is derived from an EMBL/GenBank/DDBJ whole genome shotgun (WGS) entry which is preliminary data.</text>
</comment>